<dbReference type="InterPro" id="IPR037238">
    <property type="entry name" value="YbiA-like_sf"/>
</dbReference>
<comment type="catalytic activity">
    <reaction evidence="2">
        <text>2,5-diamino-6-hydroxy-4-(5-phosphoribosylamino)-pyrimidine + H2O = 2,5,6-triamino-4-hydroxypyrimidine + D-ribose 5-phosphate</text>
        <dbReference type="Rhea" id="RHEA:23436"/>
        <dbReference type="ChEBI" id="CHEBI:15377"/>
        <dbReference type="ChEBI" id="CHEBI:58614"/>
        <dbReference type="ChEBI" id="CHEBI:78346"/>
        <dbReference type="ChEBI" id="CHEBI:137796"/>
    </reaction>
</comment>
<evidence type="ECO:0000259" key="3">
    <source>
        <dbReference type="Pfam" id="PF08719"/>
    </source>
</evidence>
<sequence>MVRIADVQTLIQEAKKTRFKYLLFWGHTPKQQGVVDKACFSQWYPAAFEEDGVRYLTAEHYMMAKKAELFGDHAVREEILRAQHPKQAKTLGRKVRSFDEKIWDAHKSEIVRQANLLKFAQHPDLKQFLLNTQDRVLVEASPYDRIWGIGLGADHPHAERPEHWRGENLLGFALMEAREQLRS</sequence>
<dbReference type="Proteomes" id="UP000316882">
    <property type="component" value="Unassembled WGS sequence"/>
</dbReference>
<gene>
    <name evidence="4" type="ORF">BPA01_40510</name>
</gene>
<dbReference type="NCBIfam" id="TIGR02464">
    <property type="entry name" value="ribofla_fusion"/>
    <property type="match status" value="1"/>
</dbReference>
<dbReference type="STRING" id="54914.AV540_03710"/>
<feature type="domain" description="NADAR" evidence="3">
    <location>
        <begin position="24"/>
        <end position="182"/>
    </location>
</feature>
<dbReference type="InterPro" id="IPR012816">
    <property type="entry name" value="NADAR"/>
</dbReference>
<evidence type="ECO:0000313" key="5">
    <source>
        <dbReference type="Proteomes" id="UP000316882"/>
    </source>
</evidence>
<dbReference type="RefSeq" id="WP_122962325.1">
    <property type="nucleotide sequence ID" value="NZ_BJMH01000023.1"/>
</dbReference>
<dbReference type="Pfam" id="PF08719">
    <property type="entry name" value="NADAR"/>
    <property type="match status" value="1"/>
</dbReference>
<name>A0A4Y3PVD1_BREPA</name>
<dbReference type="CDD" id="cd15457">
    <property type="entry name" value="NADAR"/>
    <property type="match status" value="1"/>
</dbReference>
<keyword evidence="5" id="KW-1185">Reference proteome</keyword>
<dbReference type="SUPFAM" id="SSF143990">
    <property type="entry name" value="YbiA-like"/>
    <property type="match status" value="1"/>
</dbReference>
<reference evidence="4 5" key="1">
    <citation type="submission" date="2019-06" db="EMBL/GenBank/DDBJ databases">
        <title>Whole genome shotgun sequence of Brevibacillus parabrevis NBRC 12334.</title>
        <authorList>
            <person name="Hosoyama A."/>
            <person name="Uohara A."/>
            <person name="Ohji S."/>
            <person name="Ichikawa N."/>
        </authorList>
    </citation>
    <scope>NUCLEOTIDE SEQUENCE [LARGE SCALE GENOMIC DNA]</scope>
    <source>
        <strain evidence="4 5">NBRC 12334</strain>
    </source>
</reference>
<comment type="catalytic activity">
    <reaction evidence="1">
        <text>5-amino-6-(5-phospho-D-ribosylamino)uracil + H2O = 5,6-diaminouracil + D-ribose 5-phosphate</text>
        <dbReference type="Rhea" id="RHEA:55020"/>
        <dbReference type="ChEBI" id="CHEBI:15377"/>
        <dbReference type="ChEBI" id="CHEBI:46252"/>
        <dbReference type="ChEBI" id="CHEBI:58453"/>
        <dbReference type="ChEBI" id="CHEBI:78346"/>
    </reaction>
</comment>
<evidence type="ECO:0000256" key="2">
    <source>
        <dbReference type="ARBA" id="ARBA00000751"/>
    </source>
</evidence>
<protein>
    <recommendedName>
        <fullName evidence="3">NADAR domain-containing protein</fullName>
    </recommendedName>
</protein>
<organism evidence="4 5">
    <name type="scientific">Brevibacillus parabrevis</name>
    <dbReference type="NCBI Taxonomy" id="54914"/>
    <lineage>
        <taxon>Bacteria</taxon>
        <taxon>Bacillati</taxon>
        <taxon>Bacillota</taxon>
        <taxon>Bacilli</taxon>
        <taxon>Bacillales</taxon>
        <taxon>Paenibacillaceae</taxon>
        <taxon>Brevibacillus</taxon>
    </lineage>
</organism>
<evidence type="ECO:0000313" key="4">
    <source>
        <dbReference type="EMBL" id="GEB34471.1"/>
    </source>
</evidence>
<comment type="caution">
    <text evidence="4">The sequence shown here is derived from an EMBL/GenBank/DDBJ whole genome shotgun (WGS) entry which is preliminary data.</text>
</comment>
<evidence type="ECO:0000256" key="1">
    <source>
        <dbReference type="ARBA" id="ARBA00000022"/>
    </source>
</evidence>
<dbReference type="AlphaFoldDB" id="A0A4Y3PVD1"/>
<dbReference type="Gene3D" id="1.10.357.40">
    <property type="entry name" value="YbiA-like"/>
    <property type="match status" value="1"/>
</dbReference>
<proteinExistence type="predicted"/>
<dbReference type="GeneID" id="87610593"/>
<accession>A0A4Y3PVD1</accession>
<dbReference type="EMBL" id="BJMH01000023">
    <property type="protein sequence ID" value="GEB34471.1"/>
    <property type="molecule type" value="Genomic_DNA"/>
</dbReference>